<dbReference type="AlphaFoldDB" id="A0AAD1MUK3"/>
<dbReference type="Gene3D" id="3.40.960.10">
    <property type="entry name" value="VSR Endonuclease"/>
    <property type="match status" value="1"/>
</dbReference>
<organism evidence="1 2">
    <name type="scientific">Mycolicibacterium litorale</name>
    <dbReference type="NCBI Taxonomy" id="758802"/>
    <lineage>
        <taxon>Bacteria</taxon>
        <taxon>Bacillati</taxon>
        <taxon>Actinomycetota</taxon>
        <taxon>Actinomycetes</taxon>
        <taxon>Mycobacteriales</taxon>
        <taxon>Mycobacteriaceae</taxon>
        <taxon>Mycolicibacterium</taxon>
    </lineage>
</organism>
<dbReference type="Proteomes" id="UP000466607">
    <property type="component" value="Chromosome"/>
</dbReference>
<protein>
    <recommendedName>
        <fullName evidence="3">DUF559 domain-containing protein</fullName>
    </recommendedName>
</protein>
<evidence type="ECO:0008006" key="3">
    <source>
        <dbReference type="Google" id="ProtNLM"/>
    </source>
</evidence>
<accession>A0AAD1MUK3</accession>
<proteinExistence type="predicted"/>
<gene>
    <name evidence="1" type="ORF">MLIT_51810</name>
</gene>
<keyword evidence="2" id="KW-1185">Reference proteome</keyword>
<evidence type="ECO:0000313" key="2">
    <source>
        <dbReference type="Proteomes" id="UP000466607"/>
    </source>
</evidence>
<sequence>MFIGTEALASGAVTRHELARWHRRIYPDVYCAKRTELSLKDRIYGAWLWSGRRAVVAGLSAAAMQGAPWIDDDIPIELIWNNSHAPEGLVVRNDTLAADEVERFGRLPVTTCARTAFDLGRRLQRDAAVARLDALMWARRFAVGDVHALAARYPRARGLKALRMAMPLVDGGAASPRETWLRLLLTDNGYDNLITQIPIFDRHGLIGVADMGWPELKIAVEYDGDYHRTDRRRYVMDQRKLRRLEALGWIVIRVIAEDDVADVLARVDRARKLRHTELTQGVSRTFAA</sequence>
<evidence type="ECO:0000313" key="1">
    <source>
        <dbReference type="EMBL" id="BBY19589.1"/>
    </source>
</evidence>
<dbReference type="SUPFAM" id="SSF52980">
    <property type="entry name" value="Restriction endonuclease-like"/>
    <property type="match status" value="1"/>
</dbReference>
<reference evidence="1 2" key="1">
    <citation type="journal article" date="2019" name="Emerg. Microbes Infect.">
        <title>Comprehensive subspecies identification of 175 nontuberculous mycobacteria species based on 7547 genomic profiles.</title>
        <authorList>
            <person name="Matsumoto Y."/>
            <person name="Kinjo T."/>
            <person name="Motooka D."/>
            <person name="Nabeya D."/>
            <person name="Jung N."/>
            <person name="Uechi K."/>
            <person name="Horii T."/>
            <person name="Iida T."/>
            <person name="Fujita J."/>
            <person name="Nakamura S."/>
        </authorList>
    </citation>
    <scope>NUCLEOTIDE SEQUENCE [LARGE SCALE GENOMIC DNA]</scope>
    <source>
        <strain evidence="1 2">JCM 17423</strain>
    </source>
</reference>
<dbReference type="EMBL" id="AP022586">
    <property type="protein sequence ID" value="BBY19589.1"/>
    <property type="molecule type" value="Genomic_DNA"/>
</dbReference>
<name>A0AAD1MUK3_9MYCO</name>
<dbReference type="InterPro" id="IPR011335">
    <property type="entry name" value="Restrct_endonuc-II-like"/>
</dbReference>